<dbReference type="AlphaFoldDB" id="A0A1Q9DLZ9"/>
<evidence type="ECO:0000256" key="1">
    <source>
        <dbReference type="SAM" id="MobiDB-lite"/>
    </source>
</evidence>
<evidence type="ECO:0000313" key="4">
    <source>
        <dbReference type="Proteomes" id="UP000186817"/>
    </source>
</evidence>
<feature type="transmembrane region" description="Helical" evidence="2">
    <location>
        <begin position="105"/>
        <end position="125"/>
    </location>
</feature>
<feature type="transmembrane region" description="Helical" evidence="2">
    <location>
        <begin position="179"/>
        <end position="200"/>
    </location>
</feature>
<evidence type="ECO:0000313" key="3">
    <source>
        <dbReference type="EMBL" id="OLP96188.1"/>
    </source>
</evidence>
<keyword evidence="4" id="KW-1185">Reference proteome</keyword>
<dbReference type="OrthoDB" id="419526at2759"/>
<accession>A0A1Q9DLZ9</accession>
<feature type="transmembrane region" description="Helical" evidence="2">
    <location>
        <begin position="301"/>
        <end position="318"/>
    </location>
</feature>
<comment type="caution">
    <text evidence="3">The sequence shown here is derived from an EMBL/GenBank/DDBJ whole genome shotgun (WGS) entry which is preliminary data.</text>
</comment>
<dbReference type="EMBL" id="LSRX01000476">
    <property type="protein sequence ID" value="OLP96188.1"/>
    <property type="molecule type" value="Genomic_DNA"/>
</dbReference>
<feature type="transmembrane region" description="Helical" evidence="2">
    <location>
        <begin position="272"/>
        <end position="289"/>
    </location>
</feature>
<keyword evidence="2" id="KW-1133">Transmembrane helix</keyword>
<feature type="region of interest" description="Disordered" evidence="1">
    <location>
        <begin position="66"/>
        <end position="88"/>
    </location>
</feature>
<feature type="transmembrane region" description="Helical" evidence="2">
    <location>
        <begin position="137"/>
        <end position="159"/>
    </location>
</feature>
<reference evidence="3 4" key="1">
    <citation type="submission" date="2016-02" db="EMBL/GenBank/DDBJ databases">
        <title>Genome analysis of coral dinoflagellate symbionts highlights evolutionary adaptations to a symbiotic lifestyle.</title>
        <authorList>
            <person name="Aranda M."/>
            <person name="Li Y."/>
            <person name="Liew Y.J."/>
            <person name="Baumgarten S."/>
            <person name="Simakov O."/>
            <person name="Wilson M."/>
            <person name="Piel J."/>
            <person name="Ashoor H."/>
            <person name="Bougouffa S."/>
            <person name="Bajic V.B."/>
            <person name="Ryu T."/>
            <person name="Ravasi T."/>
            <person name="Bayer T."/>
            <person name="Micklem G."/>
            <person name="Kim H."/>
            <person name="Bhak J."/>
            <person name="Lajeunesse T.C."/>
            <person name="Voolstra C.R."/>
        </authorList>
    </citation>
    <scope>NUCLEOTIDE SEQUENCE [LARGE SCALE GENOMIC DNA]</scope>
    <source>
        <strain evidence="3 4">CCMP2467</strain>
    </source>
</reference>
<dbReference type="Proteomes" id="UP000186817">
    <property type="component" value="Unassembled WGS sequence"/>
</dbReference>
<keyword evidence="2" id="KW-0812">Transmembrane</keyword>
<keyword evidence="2" id="KW-0472">Membrane</keyword>
<organism evidence="3 4">
    <name type="scientific">Symbiodinium microadriaticum</name>
    <name type="common">Dinoflagellate</name>
    <name type="synonym">Zooxanthella microadriatica</name>
    <dbReference type="NCBI Taxonomy" id="2951"/>
    <lineage>
        <taxon>Eukaryota</taxon>
        <taxon>Sar</taxon>
        <taxon>Alveolata</taxon>
        <taxon>Dinophyceae</taxon>
        <taxon>Suessiales</taxon>
        <taxon>Symbiodiniaceae</taxon>
        <taxon>Symbiodinium</taxon>
    </lineage>
</organism>
<protein>
    <submittedName>
        <fullName evidence="3">Uncharacterized protein</fullName>
    </submittedName>
</protein>
<feature type="transmembrane region" description="Helical" evidence="2">
    <location>
        <begin position="212"/>
        <end position="235"/>
    </location>
</feature>
<proteinExistence type="predicted"/>
<sequence>MNLGGLSFVAYDYSASDFTFQKHVHGFVRLKTPFWRDIATLPFCCSSSEGREAHCEHRQRASLSNAAHSAKSKARRLKEEEEEEAEEEATMESHWQACQFWDASVPVWSSSYVVAGICIACAVLSGMNQASSTASQFFLIFACATCLTFGLGGTAFMLLYLKPCSHEWSKPNHEWMYCWAFTLAFWPFSTAALAAVALSITSFGASHRLPSIGFVSLLTVIAFGLAAYETLWFVRGEPLSLVYKFGSLFMAACAMLVPLLEALSSRFRPPHLLMILSGLMYVIGGIVELEVPIDGAYNESFLYHILVCLSVMFAYCACQTRRSLSHIQEGDRKLQERERSPLVEESAKENAGEEQRCLQRVRYAGRTGCLEVAGITGLFNQMLTGNASMLEAMREVDIHALGLPGGNSAVALAEVGWHMTGSAQCVLDIACRRARLWKAAESNLAWAMFTACDHFTSAKCVTPMAGSFKQMRIVDLSGPVKSLGLQHGALLLLLPIAVSTEGGQPSMDVREPGSQRCELGTAERLYSGHVR</sequence>
<gene>
    <name evidence="3" type="ORF">AK812_SmicGene21582</name>
</gene>
<feature type="transmembrane region" description="Helical" evidence="2">
    <location>
        <begin position="241"/>
        <end position="260"/>
    </location>
</feature>
<name>A0A1Q9DLZ9_SYMMI</name>
<evidence type="ECO:0000256" key="2">
    <source>
        <dbReference type="SAM" id="Phobius"/>
    </source>
</evidence>